<protein>
    <recommendedName>
        <fullName evidence="1">Acyclic terpene utilisation N-terminal domain-containing protein</fullName>
    </recommendedName>
</protein>
<sequence>MPDLIRVANGQGFWGDSIDAPVNLVHGGPIDYLTLDYLAEVTMSILQRQKLADDTRGYAHDFVSLIDEILPHMLEKNIRVLANASGVNPAACLSALKEVINRHECDPVRIGIVEGDDLMPQLESLVKDGHRFEHLDTGEPLGERLSKVTVANAYISSFPMAEALDRGAHIVLTGRVIDPALTLAPLVHEFKWSKKDYDLLAAGTVAGHIIECGAQATGGNTSRWWEVEDYAGIGYPVAEAQADGTFVITKQEGTGGVVNRESVTEQILYELGDPENYISPDVVVDFTSFSLEENGGNRIKISGARGKEPTDSYKVSMAYHGGYKATGQLTVSGPRAVEKAEAVADMIWKRLENAGFSYEETRTELVGAGAIFEPGKSDPSDLPELNLRLGVRDPDREKVARFGKEIAPVVTNGPPGITGYADGRPKPQKIMAYWPTLIPKDIVDVSVRVEEVK</sequence>
<organism evidence="2">
    <name type="scientific">marine metagenome</name>
    <dbReference type="NCBI Taxonomy" id="408172"/>
    <lineage>
        <taxon>unclassified sequences</taxon>
        <taxon>metagenomes</taxon>
        <taxon>ecological metagenomes</taxon>
    </lineage>
</organism>
<dbReference type="AlphaFoldDB" id="A0A381QXN4"/>
<accession>A0A381QXN4</accession>
<dbReference type="InterPro" id="IPR010839">
    <property type="entry name" value="AtuA_N"/>
</dbReference>
<name>A0A381QXN4_9ZZZZ</name>
<dbReference type="Pfam" id="PF07287">
    <property type="entry name" value="AtuA"/>
    <property type="match status" value="1"/>
</dbReference>
<evidence type="ECO:0000259" key="1">
    <source>
        <dbReference type="Pfam" id="PF07287"/>
    </source>
</evidence>
<feature type="domain" description="Acyclic terpene utilisation N-terminal" evidence="1">
    <location>
        <begin position="5"/>
        <end position="448"/>
    </location>
</feature>
<dbReference type="PANTHER" id="PTHR47708:SF2">
    <property type="entry name" value="SI:CH73-132F6.5"/>
    <property type="match status" value="1"/>
</dbReference>
<proteinExistence type="predicted"/>
<reference evidence="2" key="1">
    <citation type="submission" date="2018-05" db="EMBL/GenBank/DDBJ databases">
        <authorList>
            <person name="Lanie J.A."/>
            <person name="Ng W.-L."/>
            <person name="Kazmierczak K.M."/>
            <person name="Andrzejewski T.M."/>
            <person name="Davidsen T.M."/>
            <person name="Wayne K.J."/>
            <person name="Tettelin H."/>
            <person name="Glass J.I."/>
            <person name="Rusch D."/>
            <person name="Podicherti R."/>
            <person name="Tsui H.-C.T."/>
            <person name="Winkler M.E."/>
        </authorList>
    </citation>
    <scope>NUCLEOTIDE SEQUENCE</scope>
</reference>
<dbReference type="PANTHER" id="PTHR47708">
    <property type="match status" value="1"/>
</dbReference>
<dbReference type="EMBL" id="UINC01001507">
    <property type="protein sequence ID" value="SUZ82457.1"/>
    <property type="molecule type" value="Genomic_DNA"/>
</dbReference>
<evidence type="ECO:0000313" key="2">
    <source>
        <dbReference type="EMBL" id="SUZ82457.1"/>
    </source>
</evidence>
<gene>
    <name evidence="2" type="ORF">METZ01_LOCUS35311</name>
</gene>